<reference evidence="2 3" key="1">
    <citation type="submission" date="2024-01" db="EMBL/GenBank/DDBJ databases">
        <title>The complete chloroplast genome sequence of Lithospermum erythrorhizon: insights into the phylogenetic relationship among Boraginaceae species and the maternal lineages of purple gromwells.</title>
        <authorList>
            <person name="Okada T."/>
            <person name="Watanabe K."/>
        </authorList>
    </citation>
    <scope>NUCLEOTIDE SEQUENCE [LARGE SCALE GENOMIC DNA]</scope>
</reference>
<gene>
    <name evidence="2" type="ORF">LIER_16543</name>
</gene>
<dbReference type="PANTHER" id="PTHR13806">
    <property type="entry name" value="FLOTILLIN-RELATED"/>
    <property type="match status" value="1"/>
</dbReference>
<dbReference type="GO" id="GO:0005901">
    <property type="term" value="C:caveola"/>
    <property type="evidence" value="ECO:0007669"/>
    <property type="project" value="UniProtKB-SubCell"/>
</dbReference>
<evidence type="ECO:0000256" key="1">
    <source>
        <dbReference type="RuleBase" id="RU366054"/>
    </source>
</evidence>
<dbReference type="PANTHER" id="PTHR13806:SF31">
    <property type="entry name" value="FLOTILLIN-LIKE PROTEIN 1-RELATED"/>
    <property type="match status" value="1"/>
</dbReference>
<proteinExistence type="inferred from homology"/>
<comment type="similarity">
    <text evidence="1">Belongs to the band 7/mec-2 family. Flotillin subfamily.</text>
</comment>
<dbReference type="Proteomes" id="UP001454036">
    <property type="component" value="Unassembled WGS sequence"/>
</dbReference>
<dbReference type="InterPro" id="IPR027705">
    <property type="entry name" value="Flotillin_fam"/>
</dbReference>
<dbReference type="EMBL" id="BAABME010003710">
    <property type="protein sequence ID" value="GAA0159856.1"/>
    <property type="molecule type" value="Genomic_DNA"/>
</dbReference>
<sequence length="194" mass="21247">MLAKMGQVEAEKSVAIHEAELQKLVETMNALTKYEIKVHEANLELYKKHMNVEAQRMSADAQLYSRQQEAEAELFAKRKETEAKDYHVRTLLSSLGGNYNALRDLMMIDGGLFQDLARTNAQALDGLQPKISIWRNGDGGSSENVLEGGSVGAAVKEVASVYRALPPLFQAVHEQTGIQPSSWLGGLTNAATTS</sequence>
<evidence type="ECO:0000313" key="2">
    <source>
        <dbReference type="EMBL" id="GAA0159856.1"/>
    </source>
</evidence>
<evidence type="ECO:0000313" key="3">
    <source>
        <dbReference type="Proteomes" id="UP001454036"/>
    </source>
</evidence>
<protein>
    <recommendedName>
        <fullName evidence="1">Flotillin-like</fullName>
    </recommendedName>
</protein>
<name>A0AAV3Q9J6_LITER</name>
<keyword evidence="3" id="KW-1185">Reference proteome</keyword>
<accession>A0AAV3Q9J6</accession>
<comment type="caution">
    <text evidence="2">The sequence shown here is derived from an EMBL/GenBank/DDBJ whole genome shotgun (WGS) entry which is preliminary data.</text>
</comment>
<keyword evidence="1" id="KW-1003">Cell membrane</keyword>
<keyword evidence="1" id="KW-0472">Membrane</keyword>
<dbReference type="AlphaFoldDB" id="A0AAV3Q9J6"/>
<comment type="subcellular location">
    <subcellularLocation>
        <location evidence="1">Cell membrane</location>
        <topology evidence="1">Lipid-anchor</topology>
    </subcellularLocation>
    <subcellularLocation>
        <location evidence="1">Membrane</location>
        <location evidence="1">Caveola</location>
    </subcellularLocation>
</comment>
<organism evidence="2 3">
    <name type="scientific">Lithospermum erythrorhizon</name>
    <name type="common">Purple gromwell</name>
    <name type="synonym">Lithospermum officinale var. erythrorhizon</name>
    <dbReference type="NCBI Taxonomy" id="34254"/>
    <lineage>
        <taxon>Eukaryota</taxon>
        <taxon>Viridiplantae</taxon>
        <taxon>Streptophyta</taxon>
        <taxon>Embryophyta</taxon>
        <taxon>Tracheophyta</taxon>
        <taxon>Spermatophyta</taxon>
        <taxon>Magnoliopsida</taxon>
        <taxon>eudicotyledons</taxon>
        <taxon>Gunneridae</taxon>
        <taxon>Pentapetalae</taxon>
        <taxon>asterids</taxon>
        <taxon>lamiids</taxon>
        <taxon>Boraginales</taxon>
        <taxon>Boraginaceae</taxon>
        <taxon>Boraginoideae</taxon>
        <taxon>Lithospermeae</taxon>
        <taxon>Lithospermum</taxon>
    </lineage>
</organism>